<dbReference type="AlphaFoldDB" id="A0A6A5WNS0"/>
<feature type="transmembrane region" description="Helical" evidence="1">
    <location>
        <begin position="566"/>
        <end position="591"/>
    </location>
</feature>
<accession>A0A6A5WNS0</accession>
<feature type="transmembrane region" description="Helical" evidence="1">
    <location>
        <begin position="38"/>
        <end position="57"/>
    </location>
</feature>
<feature type="transmembrane region" description="Helical" evidence="1">
    <location>
        <begin position="116"/>
        <end position="136"/>
    </location>
</feature>
<name>A0A6A5WNS0_9PLEO</name>
<proteinExistence type="predicted"/>
<evidence type="ECO:0000313" key="3">
    <source>
        <dbReference type="Proteomes" id="UP000799779"/>
    </source>
</evidence>
<gene>
    <name evidence="2" type="ORF">P154DRAFT_486179</name>
</gene>
<reference evidence="2" key="1">
    <citation type="journal article" date="2020" name="Stud. Mycol.">
        <title>101 Dothideomycetes genomes: a test case for predicting lifestyles and emergence of pathogens.</title>
        <authorList>
            <person name="Haridas S."/>
            <person name="Albert R."/>
            <person name="Binder M."/>
            <person name="Bloem J."/>
            <person name="Labutti K."/>
            <person name="Salamov A."/>
            <person name="Andreopoulos B."/>
            <person name="Baker S."/>
            <person name="Barry K."/>
            <person name="Bills G."/>
            <person name="Bluhm B."/>
            <person name="Cannon C."/>
            <person name="Castanera R."/>
            <person name="Culley D."/>
            <person name="Daum C."/>
            <person name="Ezra D."/>
            <person name="Gonzalez J."/>
            <person name="Henrissat B."/>
            <person name="Kuo A."/>
            <person name="Liang C."/>
            <person name="Lipzen A."/>
            <person name="Lutzoni F."/>
            <person name="Magnuson J."/>
            <person name="Mondo S."/>
            <person name="Nolan M."/>
            <person name="Ohm R."/>
            <person name="Pangilinan J."/>
            <person name="Park H.-J."/>
            <person name="Ramirez L."/>
            <person name="Alfaro M."/>
            <person name="Sun H."/>
            <person name="Tritt A."/>
            <person name="Yoshinaga Y."/>
            <person name="Zwiers L.-H."/>
            <person name="Turgeon B."/>
            <person name="Goodwin S."/>
            <person name="Spatafora J."/>
            <person name="Crous P."/>
            <person name="Grigoriev I."/>
        </authorList>
    </citation>
    <scope>NUCLEOTIDE SEQUENCE</scope>
    <source>
        <strain evidence="2">CBS 123094</strain>
    </source>
</reference>
<dbReference type="Proteomes" id="UP000799779">
    <property type="component" value="Unassembled WGS sequence"/>
</dbReference>
<protein>
    <submittedName>
        <fullName evidence="2">Uncharacterized protein</fullName>
    </submittedName>
</protein>
<dbReference type="EMBL" id="ML977571">
    <property type="protein sequence ID" value="KAF2003590.1"/>
    <property type="molecule type" value="Genomic_DNA"/>
</dbReference>
<evidence type="ECO:0000256" key="1">
    <source>
        <dbReference type="SAM" id="Phobius"/>
    </source>
</evidence>
<keyword evidence="3" id="KW-1185">Reference proteome</keyword>
<dbReference type="OrthoDB" id="3540210at2759"/>
<keyword evidence="1" id="KW-0812">Transmembrane</keyword>
<organism evidence="2 3">
    <name type="scientific">Amniculicola lignicola CBS 123094</name>
    <dbReference type="NCBI Taxonomy" id="1392246"/>
    <lineage>
        <taxon>Eukaryota</taxon>
        <taxon>Fungi</taxon>
        <taxon>Dikarya</taxon>
        <taxon>Ascomycota</taxon>
        <taxon>Pezizomycotina</taxon>
        <taxon>Dothideomycetes</taxon>
        <taxon>Pleosporomycetidae</taxon>
        <taxon>Pleosporales</taxon>
        <taxon>Amniculicolaceae</taxon>
        <taxon>Amniculicola</taxon>
    </lineage>
</organism>
<evidence type="ECO:0000313" key="2">
    <source>
        <dbReference type="EMBL" id="KAF2003590.1"/>
    </source>
</evidence>
<keyword evidence="1" id="KW-1133">Transmembrane helix</keyword>
<keyword evidence="1" id="KW-0472">Membrane</keyword>
<sequence>MDSSELNANTYSVYLGFWTNWSQGAVRGATITLTRQHGTFLIAFLAIYVGMVGKSFWRLGCFSLHYYLSSDKPQDGLYHQRQAILRNSDTAQDGAWRLLMSMLAWRKRARRPFLRLLPLIVVAFLLSSAFGVASVFSAQVTTDVANEVLLKGDRCGEVNRSKPENLTAVYEYHKPYYVQVANKLINYGLRCYNNASDSRDIDGCSLYKKPQLPLFVDTNAPCPFDEKICKLKDKNIALDTGRMHSLRDFGINTPPKDQFEVRFRHECAPLVTKGYTKIVDNTDLNVGPAVRLFYGEGLNGSQTMKPWTHEFPLNFPYSAKKVGSLGTGRAEYVLGGTQALVGAELEGKIQLLWEPIPELRRIDADVQIFFLSAPGIRFTAPVNDPWFSAHKNASELYVTHNTTRPTWTADVPVSPMACTMQVQYCNPKRPKHTQCGPLQGIMELNKTATINQLFTTPSQLELVTRVDYTFMLEMCTMYHLIGLIGTSALHARYKLGYGYQNPLPDNQWQLEAQHWMKGELASLQDAFVRYVNGPPKELDIFLEKPWKTNKAAKTMCRSQMIVSTRYASFNVLGMSLILLLGGFIVVLDMSLEPLIAWSKKRRYQRLLESDQGYHGVEHPLYPVLEWSATSIMQLQRQAHEQALYGTWEKCDSDVPVTSKGQTLGVLDIEDVKRPVLKYKRWRMLGRSDTGFDTLVERGGIVEKMSWKISGV</sequence>